<name>A0A8J5QFC0_9ASCO</name>
<dbReference type="InterPro" id="IPR032319">
    <property type="entry name" value="CLP1_P"/>
</dbReference>
<comment type="caution">
    <text evidence="7">The sequence shown here is derived from an EMBL/GenBank/DDBJ whole genome shotgun (WGS) entry which is preliminary data.</text>
</comment>
<evidence type="ECO:0000256" key="5">
    <source>
        <dbReference type="SAM" id="MobiDB-lite"/>
    </source>
</evidence>
<keyword evidence="3" id="KW-0418">Kinase</keyword>
<evidence type="ECO:0000256" key="2">
    <source>
        <dbReference type="ARBA" id="ARBA00022741"/>
    </source>
</evidence>
<accession>A0A8J5QFC0</accession>
<dbReference type="GO" id="GO:0000448">
    <property type="term" value="P:cleavage in ITS2 between 5.8S rRNA and LSU-rRNA of tricistronic rRNA transcript (SSU-rRNA, 5.8S rRNA, LSU-rRNA)"/>
    <property type="evidence" value="ECO:0007669"/>
    <property type="project" value="TreeGrafter"/>
</dbReference>
<organism evidence="7 8">
    <name type="scientific">[Candida] subhashii</name>
    <dbReference type="NCBI Taxonomy" id="561895"/>
    <lineage>
        <taxon>Eukaryota</taxon>
        <taxon>Fungi</taxon>
        <taxon>Dikarya</taxon>
        <taxon>Ascomycota</taxon>
        <taxon>Saccharomycotina</taxon>
        <taxon>Pichiomycetes</taxon>
        <taxon>Debaryomycetaceae</taxon>
        <taxon>Spathaspora</taxon>
    </lineage>
</organism>
<dbReference type="PANTHER" id="PTHR12755:SF3">
    <property type="entry name" value="POLYNUCLEOTIDE 5'-HYDROXYL-KINASE NOL9"/>
    <property type="match status" value="1"/>
</dbReference>
<dbReference type="GeneID" id="73472334"/>
<dbReference type="InterPro" id="IPR045116">
    <property type="entry name" value="Clp1/Grc3"/>
</dbReference>
<reference evidence="7 8" key="1">
    <citation type="journal article" date="2021" name="DNA Res.">
        <title>Genome analysis of Candida subhashii reveals its hybrid nature and dual mitochondrial genome conformations.</title>
        <authorList>
            <person name="Mixao V."/>
            <person name="Hegedusova E."/>
            <person name="Saus E."/>
            <person name="Pryszcz L.P."/>
            <person name="Cillingova A."/>
            <person name="Nosek J."/>
            <person name="Gabaldon T."/>
        </authorList>
    </citation>
    <scope>NUCLEOTIDE SEQUENCE [LARGE SCALE GENOMIC DNA]</scope>
    <source>
        <strain evidence="7 8">CBS 10753</strain>
    </source>
</reference>
<dbReference type="OrthoDB" id="4054781at2759"/>
<dbReference type="EMBL" id="JAGSYN010000271">
    <property type="protein sequence ID" value="KAG7661014.1"/>
    <property type="molecule type" value="Genomic_DNA"/>
</dbReference>
<dbReference type="RefSeq" id="XP_049261247.1">
    <property type="nucleotide sequence ID" value="XM_049409611.1"/>
</dbReference>
<proteinExistence type="predicted"/>
<evidence type="ECO:0000256" key="4">
    <source>
        <dbReference type="ARBA" id="ARBA00022840"/>
    </source>
</evidence>
<evidence type="ECO:0000313" key="7">
    <source>
        <dbReference type="EMBL" id="KAG7661014.1"/>
    </source>
</evidence>
<evidence type="ECO:0000256" key="1">
    <source>
        <dbReference type="ARBA" id="ARBA00022679"/>
    </source>
</evidence>
<protein>
    <submittedName>
        <fullName evidence="7">GRC3</fullName>
    </submittedName>
</protein>
<dbReference type="Proteomes" id="UP000694255">
    <property type="component" value="Unassembled WGS sequence"/>
</dbReference>
<dbReference type="PANTHER" id="PTHR12755">
    <property type="entry name" value="CLEAVAGE/POLYADENYLATION FACTOR IA SUBUNIT CLP1P"/>
    <property type="match status" value="1"/>
</dbReference>
<evidence type="ECO:0000256" key="3">
    <source>
        <dbReference type="ARBA" id="ARBA00022777"/>
    </source>
</evidence>
<dbReference type="GO" id="GO:0005524">
    <property type="term" value="F:ATP binding"/>
    <property type="evidence" value="ECO:0007669"/>
    <property type="project" value="UniProtKB-KW"/>
</dbReference>
<feature type="region of interest" description="Disordered" evidence="5">
    <location>
        <begin position="1"/>
        <end position="83"/>
    </location>
</feature>
<evidence type="ECO:0000259" key="6">
    <source>
        <dbReference type="Pfam" id="PF16575"/>
    </source>
</evidence>
<sequence length="695" mass="78926">MSAYAALKDNSTMSSIFHEGSDNNNEDEDEGLLQYQQNSSDENEEEEQPDENEIPTANTVEIPSRQQIIPTPPPIRSSKLPTQSRFLPDDDNLIFSDDGESIIIGLKVNEYIIIQGQCKLIIERGAIMFNRCHYMTACPETKYDIIALQSQSLPMISSTQVMDRSVGIRDTKTAENEHLFSSDYKSVIRLMNYRTGLENIGKYYSPFKRLVFNGGLGDDGNDLESLEPPSLFENYSFEIILKEKSGIVGLAIDKSWSNKITELTSDNSKEPKIIMVIGNKNTGKSTFSKTLLTSFQLDPSSNPSPISYLDLDPGQSEFSYPYSLSLCEFSSTHPNLATSFPFTTTITDRHDHYFGYTSPVHLPDHYIAIIKQLFHIYVTEHKPRGNRLIINTPGWIKGYGKQLLIEITDFIKPDMLILLSNFVDRDHGDNVDICAGLSFGELEVLQGMYQSPKYSAAQIRILNKLTYFHYRQGVFEFEKHLLDQSPLRVSYETIGDGSGFSGINAVSVLNHTQGYDFNYEDLLTLIESTILGIYAIEDELYQSIKIDLHSEPKHDTYPKYLDPGALLEILHTNDINKVKYLGLLILHSINKLERYMNVYVSDLVLDNIKEYVESGYKLVLVRGEGELPSIEVLNPELVSQQVKSMKRKRKRIKAGKNDDSDDIFTMPYVSFEAKSKVGGVWKARRNVMRRSHQRS</sequence>
<feature type="domain" description="Clp1 P-loop" evidence="6">
    <location>
        <begin position="278"/>
        <end position="469"/>
    </location>
</feature>
<dbReference type="Pfam" id="PF16575">
    <property type="entry name" value="CLP1_P"/>
    <property type="match status" value="1"/>
</dbReference>
<keyword evidence="1" id="KW-0808">Transferase</keyword>
<keyword evidence="2" id="KW-0547">Nucleotide-binding</keyword>
<feature type="compositionally biased region" description="Acidic residues" evidence="5">
    <location>
        <begin position="41"/>
        <end position="53"/>
    </location>
</feature>
<dbReference type="AlphaFoldDB" id="A0A8J5QFC0"/>
<dbReference type="GO" id="GO:0051731">
    <property type="term" value="F:polynucleotide 5'-hydroxyl-kinase activity"/>
    <property type="evidence" value="ECO:0007669"/>
    <property type="project" value="InterPro"/>
</dbReference>
<evidence type="ECO:0000313" key="8">
    <source>
        <dbReference type="Proteomes" id="UP000694255"/>
    </source>
</evidence>
<keyword evidence="8" id="KW-1185">Reference proteome</keyword>
<dbReference type="GO" id="GO:0005634">
    <property type="term" value="C:nucleus"/>
    <property type="evidence" value="ECO:0007669"/>
    <property type="project" value="TreeGrafter"/>
</dbReference>
<keyword evidence="4" id="KW-0067">ATP-binding</keyword>
<gene>
    <name evidence="7" type="ORF">J8A68_005534</name>
</gene>